<comment type="cofactor">
    <cofactor evidence="13">
        <name>iron-sulfur cluster</name>
        <dbReference type="ChEBI" id="CHEBI:30408"/>
    </cofactor>
</comment>
<evidence type="ECO:0000256" key="2">
    <source>
        <dbReference type="ARBA" id="ARBA00009189"/>
    </source>
</evidence>
<evidence type="ECO:0000256" key="9">
    <source>
        <dbReference type="ARBA" id="ARBA00023004"/>
    </source>
</evidence>
<dbReference type="PANTHER" id="PTHR36531">
    <property type="entry name" value="CRISPR-ASSOCIATED EXONUCLEASE CAS4"/>
    <property type="match status" value="1"/>
</dbReference>
<dbReference type="AlphaFoldDB" id="A0A432ME70"/>
<evidence type="ECO:0000259" key="14">
    <source>
        <dbReference type="Pfam" id="PF01930"/>
    </source>
</evidence>
<dbReference type="RefSeq" id="WP_126727623.1">
    <property type="nucleotide sequence ID" value="NZ_RYZH01000059.1"/>
</dbReference>
<dbReference type="InterPro" id="IPR011604">
    <property type="entry name" value="PDDEXK-like_dom_sf"/>
</dbReference>
<evidence type="ECO:0000256" key="10">
    <source>
        <dbReference type="ARBA" id="ARBA00023014"/>
    </source>
</evidence>
<reference evidence="15 16" key="1">
    <citation type="submission" date="2018-12" db="EMBL/GenBank/DDBJ databases">
        <authorList>
            <person name="Toschakov S.V."/>
        </authorList>
    </citation>
    <scope>NUCLEOTIDE SEQUENCE [LARGE SCALE GENOMIC DNA]</scope>
    <source>
        <strain evidence="15 16">GM2012</strain>
    </source>
</reference>
<comment type="cofactor">
    <cofactor evidence="13">
        <name>Mg(2+)</name>
        <dbReference type="ChEBI" id="CHEBI:18420"/>
    </cofactor>
    <cofactor evidence="13">
        <name>Mn(2+)</name>
        <dbReference type="ChEBI" id="CHEBI:29035"/>
    </cofactor>
    <text evidence="13">Mg(2+) or Mn(2+) required for ssDNA cleavage activity.</text>
</comment>
<evidence type="ECO:0000256" key="13">
    <source>
        <dbReference type="RuleBase" id="RU365022"/>
    </source>
</evidence>
<reference evidence="15 16" key="2">
    <citation type="submission" date="2019-01" db="EMBL/GenBank/DDBJ databases">
        <title>Tautonia sociabilis, a novel thermotolerant planctomycete of Isosphaeraceae family, isolated from a 4000 m deep subterranean habitat.</title>
        <authorList>
            <person name="Kovaleva O.L."/>
            <person name="Elcheninov A.G."/>
            <person name="Van Heerden E."/>
            <person name="Toshchakov S.V."/>
            <person name="Novikov A."/>
            <person name="Bonch-Osmolovskaya E.A."/>
            <person name="Kublanov I.V."/>
        </authorList>
    </citation>
    <scope>NUCLEOTIDE SEQUENCE [LARGE SCALE GENOMIC DNA]</scope>
    <source>
        <strain evidence="15 16">GM2012</strain>
    </source>
</reference>
<keyword evidence="9 13" id="KW-0408">Iron</keyword>
<dbReference type="Proteomes" id="UP000280296">
    <property type="component" value="Unassembled WGS sequence"/>
</dbReference>
<evidence type="ECO:0000256" key="1">
    <source>
        <dbReference type="ARBA" id="ARBA00001966"/>
    </source>
</evidence>
<name>A0A432ME70_9BACT</name>
<evidence type="ECO:0000256" key="7">
    <source>
        <dbReference type="ARBA" id="ARBA00022801"/>
    </source>
</evidence>
<evidence type="ECO:0000256" key="5">
    <source>
        <dbReference type="ARBA" id="ARBA00022722"/>
    </source>
</evidence>
<keyword evidence="6 13" id="KW-0479">Metal-binding</keyword>
<evidence type="ECO:0000256" key="12">
    <source>
        <dbReference type="ARBA" id="ARBA00023211"/>
    </source>
</evidence>
<evidence type="ECO:0000313" key="15">
    <source>
        <dbReference type="EMBL" id="RUL83502.1"/>
    </source>
</evidence>
<evidence type="ECO:0000256" key="3">
    <source>
        <dbReference type="ARBA" id="ARBA00012768"/>
    </source>
</evidence>
<dbReference type="EMBL" id="RYZH01000059">
    <property type="protein sequence ID" value="RUL83502.1"/>
    <property type="molecule type" value="Genomic_DNA"/>
</dbReference>
<dbReference type="InterPro" id="IPR013343">
    <property type="entry name" value="CRISPR-assoc_prot_Cas4"/>
</dbReference>
<dbReference type="InterPro" id="IPR022765">
    <property type="entry name" value="Dna2/Cas4_DUF83"/>
</dbReference>
<dbReference type="InterPro" id="IPR051827">
    <property type="entry name" value="Cas4_exonuclease"/>
</dbReference>
<dbReference type="OrthoDB" id="9781776at2"/>
<comment type="caution">
    <text evidence="15">The sequence shown here is derived from an EMBL/GenBank/DDBJ whole genome shotgun (WGS) entry which is preliminary data.</text>
</comment>
<comment type="cofactor">
    <cofactor evidence="1">
        <name>[4Fe-4S] cluster</name>
        <dbReference type="ChEBI" id="CHEBI:49883"/>
    </cofactor>
</comment>
<keyword evidence="7 13" id="KW-0378">Hydrolase</keyword>
<evidence type="ECO:0000256" key="6">
    <source>
        <dbReference type="ARBA" id="ARBA00022723"/>
    </source>
</evidence>
<dbReference type="NCBIfam" id="TIGR00372">
    <property type="entry name" value="cas4"/>
    <property type="match status" value="1"/>
</dbReference>
<evidence type="ECO:0000256" key="8">
    <source>
        <dbReference type="ARBA" id="ARBA00022839"/>
    </source>
</evidence>
<evidence type="ECO:0000313" key="16">
    <source>
        <dbReference type="Proteomes" id="UP000280296"/>
    </source>
</evidence>
<keyword evidence="16" id="KW-1185">Reference proteome</keyword>
<keyword evidence="8 13" id="KW-0269">Exonuclease</keyword>
<dbReference type="PANTHER" id="PTHR36531:SF6">
    <property type="entry name" value="DNA REPLICATION ATP-DEPENDENT HELICASE_NUCLEASE DNA2"/>
    <property type="match status" value="1"/>
</dbReference>
<dbReference type="GO" id="GO:0051607">
    <property type="term" value="P:defense response to virus"/>
    <property type="evidence" value="ECO:0007669"/>
    <property type="project" value="UniProtKB-KW"/>
</dbReference>
<feature type="domain" description="DUF83" evidence="14">
    <location>
        <begin position="12"/>
        <end position="186"/>
    </location>
</feature>
<comment type="similarity">
    <text evidence="2 13">Belongs to the CRISPR-associated exonuclease Cas4 family.</text>
</comment>
<organism evidence="15 16">
    <name type="scientific">Tautonia sociabilis</name>
    <dbReference type="NCBI Taxonomy" id="2080755"/>
    <lineage>
        <taxon>Bacteria</taxon>
        <taxon>Pseudomonadati</taxon>
        <taxon>Planctomycetota</taxon>
        <taxon>Planctomycetia</taxon>
        <taxon>Isosphaerales</taxon>
        <taxon>Isosphaeraceae</taxon>
        <taxon>Tautonia</taxon>
    </lineage>
</organism>
<evidence type="ECO:0000256" key="11">
    <source>
        <dbReference type="ARBA" id="ARBA00023118"/>
    </source>
</evidence>
<sequence length="219" mass="24172">MPYAESDLLPISALQHLLYCDRQCALILVERQWAENRETAEGLLLHKRAHGGRTTTRPGGRFLRAIPLRSLELGLFGVADVVRWSAGEAPVPVEYKRGRPKKNDCDRVQLCAQALCLEEMTGRPVPLGELFNGTTRRRVAVEMSAGLRDLTAGAAARLHELVRSGRTPPADPGPKCDRCSLRGLCLPRLRLGRSRSARSEFDRLLDALDSPDLADREGG</sequence>
<evidence type="ECO:0000256" key="4">
    <source>
        <dbReference type="ARBA" id="ARBA00020049"/>
    </source>
</evidence>
<comment type="function">
    <text evidence="13">CRISPR (clustered regularly interspaced short palindromic repeat) is an adaptive immune system that provides protection against mobile genetic elements (viruses, transposable elements and conjugative plasmids). CRISPR clusters contain sequences complementary to antecedent mobile elements and target invading nucleic acids. CRISPR clusters are transcribed and processed into CRISPR RNA (crRNA).</text>
</comment>
<keyword evidence="5 13" id="KW-0540">Nuclease</keyword>
<keyword evidence="10 13" id="KW-0411">Iron-sulfur</keyword>
<dbReference type="GO" id="GO:0004527">
    <property type="term" value="F:exonuclease activity"/>
    <property type="evidence" value="ECO:0007669"/>
    <property type="project" value="UniProtKB-KW"/>
</dbReference>
<dbReference type="GO" id="GO:0046872">
    <property type="term" value="F:metal ion binding"/>
    <property type="evidence" value="ECO:0007669"/>
    <property type="project" value="UniProtKB-KW"/>
</dbReference>
<dbReference type="GO" id="GO:0051536">
    <property type="term" value="F:iron-sulfur cluster binding"/>
    <property type="evidence" value="ECO:0007669"/>
    <property type="project" value="UniProtKB-KW"/>
</dbReference>
<gene>
    <name evidence="15" type="primary">cas4</name>
    <name evidence="15" type="ORF">TsocGM_22035</name>
</gene>
<dbReference type="CDD" id="cd09637">
    <property type="entry name" value="Cas4_I-A_I-B_I-C_I-D_II-B"/>
    <property type="match status" value="1"/>
</dbReference>
<keyword evidence="12 13" id="KW-0464">Manganese</keyword>
<proteinExistence type="inferred from homology"/>
<protein>
    <recommendedName>
        <fullName evidence="4 13">CRISPR-associated exonuclease Cas4</fullName>
        <ecNumber evidence="3 13">3.1.12.1</ecNumber>
    </recommendedName>
</protein>
<dbReference type="EC" id="3.1.12.1" evidence="3 13"/>
<accession>A0A432ME70</accession>
<keyword evidence="11 13" id="KW-0051">Antiviral defense</keyword>
<dbReference type="Gene3D" id="3.90.320.10">
    <property type="match status" value="1"/>
</dbReference>
<dbReference type="Pfam" id="PF01930">
    <property type="entry name" value="Cas_Cas4"/>
    <property type="match status" value="1"/>
</dbReference>